<keyword evidence="3" id="KW-0436">Ligase</keyword>
<dbReference type="InterPro" id="IPR028044">
    <property type="entry name" value="DUF4444"/>
</dbReference>
<evidence type="ECO:0000313" key="4">
    <source>
        <dbReference type="Proteomes" id="UP000199093"/>
    </source>
</evidence>
<keyword evidence="4" id="KW-1185">Reference proteome</keyword>
<dbReference type="STRING" id="555512.SAMN04487993_1005218"/>
<dbReference type="InterPro" id="IPR004143">
    <property type="entry name" value="BPL_LPL_catalytic"/>
</dbReference>
<evidence type="ECO:0000259" key="1">
    <source>
        <dbReference type="Pfam" id="PF14563"/>
    </source>
</evidence>
<dbReference type="GO" id="GO:0016874">
    <property type="term" value="F:ligase activity"/>
    <property type="evidence" value="ECO:0007669"/>
    <property type="project" value="UniProtKB-KW"/>
</dbReference>
<protein>
    <submittedName>
        <fullName evidence="3">Biotin-(Acetyl-CoA carboxylase) ligase</fullName>
    </submittedName>
</protein>
<dbReference type="AlphaFoldDB" id="A0A1G8L0V3"/>
<feature type="domain" description="DUF4444" evidence="1">
    <location>
        <begin position="193"/>
        <end position="234"/>
    </location>
</feature>
<evidence type="ECO:0000313" key="3">
    <source>
        <dbReference type="EMBL" id="SDI49374.1"/>
    </source>
</evidence>
<name>A0A1G8L0V3_9RHOB</name>
<evidence type="ECO:0000259" key="2">
    <source>
        <dbReference type="Pfam" id="PF16917"/>
    </source>
</evidence>
<dbReference type="Gene3D" id="2.30.30.100">
    <property type="match status" value="1"/>
</dbReference>
<dbReference type="Gene3D" id="3.30.930.10">
    <property type="entry name" value="Bira Bifunctional Protein, Domain 2"/>
    <property type="match status" value="1"/>
</dbReference>
<dbReference type="RefSeq" id="WP_089845586.1">
    <property type="nucleotide sequence ID" value="NZ_FNEJ01000005.1"/>
</dbReference>
<dbReference type="Proteomes" id="UP000199093">
    <property type="component" value="Unassembled WGS sequence"/>
</dbReference>
<gene>
    <name evidence="3" type="ORF">SAMN04487993_1005218</name>
</gene>
<dbReference type="EMBL" id="FNEJ01000005">
    <property type="protein sequence ID" value="SDI49374.1"/>
    <property type="molecule type" value="Genomic_DNA"/>
</dbReference>
<dbReference type="Pfam" id="PF16917">
    <property type="entry name" value="BPL_LplA_LipB_2"/>
    <property type="match status" value="1"/>
</dbReference>
<dbReference type="OrthoDB" id="7657788at2"/>
<organism evidence="3 4">
    <name type="scientific">Salipiger marinus</name>
    <dbReference type="NCBI Taxonomy" id="555512"/>
    <lineage>
        <taxon>Bacteria</taxon>
        <taxon>Pseudomonadati</taxon>
        <taxon>Pseudomonadota</taxon>
        <taxon>Alphaproteobacteria</taxon>
        <taxon>Rhodobacterales</taxon>
        <taxon>Roseobacteraceae</taxon>
        <taxon>Salipiger</taxon>
    </lineage>
</organism>
<dbReference type="InterPro" id="IPR045864">
    <property type="entry name" value="aa-tRNA-synth_II/BPL/LPL"/>
</dbReference>
<accession>A0A1G8L0V3</accession>
<reference evidence="3 4" key="1">
    <citation type="submission" date="2016-10" db="EMBL/GenBank/DDBJ databases">
        <authorList>
            <person name="de Groot N.N."/>
        </authorList>
    </citation>
    <scope>NUCLEOTIDE SEQUENCE [LARGE SCALE GENOMIC DNA]</scope>
    <source>
        <strain evidence="3 4">DSM 26424</strain>
    </source>
</reference>
<proteinExistence type="predicted"/>
<dbReference type="Pfam" id="PF14563">
    <property type="entry name" value="DUF4444"/>
    <property type="match status" value="1"/>
</dbReference>
<feature type="domain" description="BPL/LPL catalytic" evidence="2">
    <location>
        <begin position="9"/>
        <end position="187"/>
    </location>
</feature>
<dbReference type="SUPFAM" id="SSF55681">
    <property type="entry name" value="Class II aaRS and biotin synthetases"/>
    <property type="match status" value="1"/>
</dbReference>
<sequence length="237" mass="25203">MTEGADLVFPPLLWGEEVTTDAFDHACRRALLGCDAGLVAWRATPDLLEGALVLAPDVPLSRAMTMLPLCGVGFQNALGALAPPEVAVHLDWDGGLRVNGASCGGFRCMAASADPDAVPDWLVIGFALPLLPENDAPGTTPDRTSLYAEGCAEVFPPALLEAWARHTLGWISRWEQDGSRGLHAEWRGLAHGLGEPARQNGQTGLFVGVDEDFGMLLRDDHGTTHLIPLTTLLEPAP</sequence>